<gene>
    <name evidence="1" type="ORF">CHGG_02644</name>
</gene>
<dbReference type="InParanoid" id="Q2HAW0"/>
<keyword evidence="2" id="KW-1185">Reference proteome</keyword>
<dbReference type="EMBL" id="CH408030">
    <property type="protein sequence ID" value="EAQ90709.1"/>
    <property type="molecule type" value="Genomic_DNA"/>
</dbReference>
<sequence length="74" mass="8370">MATPWAVRCDPQAGKRPRVRRPFAGEVAWIRVAWVGSPAELLWRASRAASLSLCRSLHPLYMVSGLLHYIITRL</sequence>
<dbReference type="HOGENOM" id="CLU_2687597_0_0_1"/>
<reference evidence="2" key="1">
    <citation type="journal article" date="2015" name="Genome Announc.">
        <title>Draft genome sequence of the cellulolytic fungus Chaetomium globosum.</title>
        <authorList>
            <person name="Cuomo C.A."/>
            <person name="Untereiner W.A."/>
            <person name="Ma L.-J."/>
            <person name="Grabherr M."/>
            <person name="Birren B.W."/>
        </authorList>
    </citation>
    <scope>NUCLEOTIDE SEQUENCE [LARGE SCALE GENOMIC DNA]</scope>
    <source>
        <strain evidence="2">ATCC 6205 / CBS 148.51 / DSM 1962 / NBRC 6347 / NRRL 1970</strain>
    </source>
</reference>
<evidence type="ECO:0000313" key="2">
    <source>
        <dbReference type="Proteomes" id="UP000001056"/>
    </source>
</evidence>
<dbReference type="RefSeq" id="XP_001229160.1">
    <property type="nucleotide sequence ID" value="XM_001229159.1"/>
</dbReference>
<proteinExistence type="predicted"/>
<name>Q2HAW0_CHAGB</name>
<dbReference type="Proteomes" id="UP000001056">
    <property type="component" value="Unassembled WGS sequence"/>
</dbReference>
<organism evidence="1 2">
    <name type="scientific">Chaetomium globosum (strain ATCC 6205 / CBS 148.51 / DSM 1962 / NBRC 6347 / NRRL 1970)</name>
    <name type="common">Soil fungus</name>
    <dbReference type="NCBI Taxonomy" id="306901"/>
    <lineage>
        <taxon>Eukaryota</taxon>
        <taxon>Fungi</taxon>
        <taxon>Dikarya</taxon>
        <taxon>Ascomycota</taxon>
        <taxon>Pezizomycotina</taxon>
        <taxon>Sordariomycetes</taxon>
        <taxon>Sordariomycetidae</taxon>
        <taxon>Sordariales</taxon>
        <taxon>Chaetomiaceae</taxon>
        <taxon>Chaetomium</taxon>
    </lineage>
</organism>
<protein>
    <submittedName>
        <fullName evidence="1">Uncharacterized protein</fullName>
    </submittedName>
</protein>
<dbReference type="GeneID" id="4389487"/>
<evidence type="ECO:0000313" key="1">
    <source>
        <dbReference type="EMBL" id="EAQ90709.1"/>
    </source>
</evidence>
<dbReference type="AlphaFoldDB" id="Q2HAW0"/>
<accession>Q2HAW0</accession>
<dbReference type="VEuPathDB" id="FungiDB:CHGG_02644"/>